<dbReference type="InterPro" id="IPR014710">
    <property type="entry name" value="RmlC-like_jellyroll"/>
</dbReference>
<sequence length="204" mass="22428">MILKDQIENFLTKATEHRPSSKGLQRAIVTRKPVTRLFADDGIVPNNPRWPLVIYRKAVNLAGRGDPAAVIDALFGHNGWGKSWRGSIYDFVHYHSQTHEVLGVARGEARVEFGGIKGRVMALKVGDVAILPAGTGHRLIEASKNFIVVGAYPSQGSYDECTDTRDHPKAVKSIAKVMKPDTDPVYGKKGALLSIWKTKSRSAR</sequence>
<organism evidence="2 3">
    <name type="scientific">Afipia felis</name>
    <name type="common">Cat scratch disease bacillus</name>
    <dbReference type="NCBI Taxonomy" id="1035"/>
    <lineage>
        <taxon>Bacteria</taxon>
        <taxon>Pseudomonadati</taxon>
        <taxon>Pseudomonadota</taxon>
        <taxon>Alphaproteobacteria</taxon>
        <taxon>Hyphomicrobiales</taxon>
        <taxon>Nitrobacteraceae</taxon>
        <taxon>Afipia</taxon>
    </lineage>
</organism>
<name>A0A090MH66_AFIFE</name>
<dbReference type="EMBL" id="CCAZ020000001">
    <property type="protein sequence ID" value="CEG06970.1"/>
    <property type="molecule type" value="Genomic_DNA"/>
</dbReference>
<keyword evidence="3" id="KW-1185">Reference proteome</keyword>
<dbReference type="PIRSF" id="PIRSF019307">
    <property type="entry name" value="UCP019307"/>
    <property type="match status" value="1"/>
</dbReference>
<dbReference type="InterPro" id="IPR047121">
    <property type="entry name" value="YjiB-like"/>
</dbReference>
<dbReference type="AlphaFoldDB" id="A0A090MH66"/>
<dbReference type="InterPro" id="IPR013096">
    <property type="entry name" value="Cupin_2"/>
</dbReference>
<protein>
    <recommendedName>
        <fullName evidence="1">Cupin type-2 domain-containing protein</fullName>
    </recommendedName>
</protein>
<accession>A0A090MH66</accession>
<evidence type="ECO:0000313" key="3">
    <source>
        <dbReference type="Proteomes" id="UP000035762"/>
    </source>
</evidence>
<evidence type="ECO:0000259" key="1">
    <source>
        <dbReference type="Pfam" id="PF07883"/>
    </source>
</evidence>
<dbReference type="InterPro" id="IPR014500">
    <property type="entry name" value="UCP019307_cupin"/>
</dbReference>
<gene>
    <name evidence="2" type="ORF">BN961_00351</name>
</gene>
<reference evidence="2 3" key="1">
    <citation type="journal article" date="2014" name="Genome Announc.">
        <title>Genome Sequence of Afipia felis Strain 76713, Isolated in Hospital Water Using an Amoeba Co-Culture Procedure.</title>
        <authorList>
            <person name="Benamar S."/>
            <person name="La Scola B."/>
            <person name="Croce O."/>
        </authorList>
    </citation>
    <scope>NUCLEOTIDE SEQUENCE [LARGE SCALE GENOMIC DNA]</scope>
    <source>
        <strain evidence="2 3">76713</strain>
    </source>
</reference>
<dbReference type="STRING" id="1035.BN961_00351"/>
<dbReference type="PANTHER" id="PTHR36448">
    <property type="entry name" value="BLR7373 PROTEIN"/>
    <property type="match status" value="1"/>
</dbReference>
<dbReference type="Pfam" id="PF07883">
    <property type="entry name" value="Cupin_2"/>
    <property type="match status" value="1"/>
</dbReference>
<dbReference type="InterPro" id="IPR011051">
    <property type="entry name" value="RmlC_Cupin_sf"/>
</dbReference>
<dbReference type="Proteomes" id="UP000035762">
    <property type="component" value="Unassembled WGS sequence"/>
</dbReference>
<dbReference type="CDD" id="cd02219">
    <property type="entry name" value="cupin_YjlB-like"/>
    <property type="match status" value="1"/>
</dbReference>
<proteinExistence type="predicted"/>
<evidence type="ECO:0000313" key="2">
    <source>
        <dbReference type="EMBL" id="CEG06970.1"/>
    </source>
</evidence>
<dbReference type="SUPFAM" id="SSF51182">
    <property type="entry name" value="RmlC-like cupins"/>
    <property type="match status" value="1"/>
</dbReference>
<comment type="caution">
    <text evidence="2">The sequence shown here is derived from an EMBL/GenBank/DDBJ whole genome shotgun (WGS) entry which is preliminary data.</text>
</comment>
<dbReference type="RefSeq" id="WP_048755597.1">
    <property type="nucleotide sequence ID" value="NZ_CCAZ020000001.1"/>
</dbReference>
<feature type="domain" description="Cupin type-2" evidence="1">
    <location>
        <begin position="92"/>
        <end position="143"/>
    </location>
</feature>
<dbReference type="PANTHER" id="PTHR36448:SF2">
    <property type="entry name" value="CUPIN TYPE-1 DOMAIN-CONTAINING PROTEIN"/>
    <property type="match status" value="1"/>
</dbReference>
<dbReference type="OrthoDB" id="9791759at2"/>
<dbReference type="Gene3D" id="2.60.120.10">
    <property type="entry name" value="Jelly Rolls"/>
    <property type="match status" value="1"/>
</dbReference>